<dbReference type="Proteomes" id="UP001485043">
    <property type="component" value="Unassembled WGS sequence"/>
</dbReference>
<name>A0AAW1SIA2_9CHLO</name>
<sequence length="243" mass="26006">MVKVIECEEMVGEWWVFPIAMAESGSNFTTAADLHMMFDLSSYMSNSGSASTGNHAIIGSWFWATWPPNRPIVGGIQTDDADEIQWGKINYLAELGLTPWYTPASVHRLTPRTQPAANSRASANMTSCAAEVSLSGIGQGNVSGHATGQNVASLSLTLTNVPSEATGVPWSLSLQNPNYIRLGQIQGVSDPKLAPDGLSLMWALTPQTSSDPLLPTWSLSRWSSLASVKASGPFMWQSMASTA</sequence>
<reference evidence="1 2" key="1">
    <citation type="journal article" date="2024" name="Nat. Commun.">
        <title>Phylogenomics reveals the evolutionary origins of lichenization in chlorophyte algae.</title>
        <authorList>
            <person name="Puginier C."/>
            <person name="Libourel C."/>
            <person name="Otte J."/>
            <person name="Skaloud P."/>
            <person name="Haon M."/>
            <person name="Grisel S."/>
            <person name="Petersen M."/>
            <person name="Berrin J.G."/>
            <person name="Delaux P.M."/>
            <person name="Dal Grande F."/>
            <person name="Keller J."/>
        </authorList>
    </citation>
    <scope>NUCLEOTIDE SEQUENCE [LARGE SCALE GENOMIC DNA]</scope>
    <source>
        <strain evidence="1 2">SAG 2523</strain>
    </source>
</reference>
<evidence type="ECO:0000313" key="2">
    <source>
        <dbReference type="Proteomes" id="UP001485043"/>
    </source>
</evidence>
<protein>
    <submittedName>
        <fullName evidence="1">Uncharacterized protein</fullName>
    </submittedName>
</protein>
<evidence type="ECO:0000313" key="1">
    <source>
        <dbReference type="EMBL" id="KAK9845650.1"/>
    </source>
</evidence>
<dbReference type="AlphaFoldDB" id="A0AAW1SIA2"/>
<dbReference type="EMBL" id="JALJOV010001595">
    <property type="protein sequence ID" value="KAK9845650.1"/>
    <property type="molecule type" value="Genomic_DNA"/>
</dbReference>
<proteinExistence type="predicted"/>
<accession>A0AAW1SIA2</accession>
<organism evidence="1 2">
    <name type="scientific">Apatococcus fuscideae</name>
    <dbReference type="NCBI Taxonomy" id="2026836"/>
    <lineage>
        <taxon>Eukaryota</taxon>
        <taxon>Viridiplantae</taxon>
        <taxon>Chlorophyta</taxon>
        <taxon>core chlorophytes</taxon>
        <taxon>Trebouxiophyceae</taxon>
        <taxon>Chlorellales</taxon>
        <taxon>Chlorellaceae</taxon>
        <taxon>Apatococcus</taxon>
    </lineage>
</organism>
<comment type="caution">
    <text evidence="1">The sequence shown here is derived from an EMBL/GenBank/DDBJ whole genome shotgun (WGS) entry which is preliminary data.</text>
</comment>
<gene>
    <name evidence="1" type="ORF">WJX84_002043</name>
</gene>
<keyword evidence="2" id="KW-1185">Reference proteome</keyword>